<proteinExistence type="predicted"/>
<dbReference type="EMBL" id="JAGPXD010000005">
    <property type="protein sequence ID" value="KAH7353800.1"/>
    <property type="molecule type" value="Genomic_DNA"/>
</dbReference>
<evidence type="ECO:0000313" key="3">
    <source>
        <dbReference type="Proteomes" id="UP000813385"/>
    </source>
</evidence>
<gene>
    <name evidence="2" type="ORF">B0T11DRAFT_331710</name>
</gene>
<accession>A0A8K0T9I5</accession>
<sequence>MPLRNNSKVRKPAIKQNKTAWETNKDKILKLYRIKTLEEVMEEMEGSGFRANKRQYVYRLSEWGARKYNPPLPEADQGENDDFPGLGTQNHDCDAAFTSSQGSWVQGMHPSPVIDVQQQWLAKMKLRADFQVVLPRNTAAFSGYNGLYNSLYNAMTPKCEATPLHGAIVDACVFSALADHIDPDDKTRIDTIIAGLRRNTPSRGGVDELRRRLQLHALGADPEGSAFRTMAMIEDIIMNRQIKSDLNMFFLLVLFGSCHGPGVNAAKYEERIMRRYVQCLEEDQEAQSVMREGIKWCKSICDGPKDIDLRLESLDVDPSNSNESIQLNMAKASCLLFDKLLRDDEEQPRWAQNIEGSLGISKTTFAATLVCMAFHRSEDCSSPDFPLSPHDRVYLGLGMLTTISPSAEWRMLLNAFVQVHRTAFTGHDYTFPLSMDQSPCSDDFIKNLYKAVSDFIEDIQPSELGDSPSSYGQVGSVFGDPLTPLQSADDNYYTQHMGASLEDDGDYVGFYFPNTFQDGKDIGSLPLFAAANDTSMDLGHHQAPYMSSQ</sequence>
<feature type="domain" description="Clr5" evidence="1">
    <location>
        <begin position="19"/>
        <end position="67"/>
    </location>
</feature>
<evidence type="ECO:0000259" key="1">
    <source>
        <dbReference type="Pfam" id="PF14420"/>
    </source>
</evidence>
<protein>
    <recommendedName>
        <fullName evidence="1">Clr5 domain-containing protein</fullName>
    </recommendedName>
</protein>
<dbReference type="OrthoDB" id="5308957at2759"/>
<keyword evidence="3" id="KW-1185">Reference proteome</keyword>
<organism evidence="2 3">
    <name type="scientific">Plectosphaerella cucumerina</name>
    <dbReference type="NCBI Taxonomy" id="40658"/>
    <lineage>
        <taxon>Eukaryota</taxon>
        <taxon>Fungi</taxon>
        <taxon>Dikarya</taxon>
        <taxon>Ascomycota</taxon>
        <taxon>Pezizomycotina</taxon>
        <taxon>Sordariomycetes</taxon>
        <taxon>Hypocreomycetidae</taxon>
        <taxon>Glomerellales</taxon>
        <taxon>Plectosphaerellaceae</taxon>
        <taxon>Plectosphaerella</taxon>
    </lineage>
</organism>
<dbReference type="Pfam" id="PF14420">
    <property type="entry name" value="Clr5"/>
    <property type="match status" value="1"/>
</dbReference>
<dbReference type="InterPro" id="IPR025676">
    <property type="entry name" value="Clr5_dom"/>
</dbReference>
<evidence type="ECO:0000313" key="2">
    <source>
        <dbReference type="EMBL" id="KAH7353800.1"/>
    </source>
</evidence>
<reference evidence="2" key="1">
    <citation type="journal article" date="2021" name="Nat. Commun.">
        <title>Genetic determinants of endophytism in the Arabidopsis root mycobiome.</title>
        <authorList>
            <person name="Mesny F."/>
            <person name="Miyauchi S."/>
            <person name="Thiergart T."/>
            <person name="Pickel B."/>
            <person name="Atanasova L."/>
            <person name="Karlsson M."/>
            <person name="Huettel B."/>
            <person name="Barry K.W."/>
            <person name="Haridas S."/>
            <person name="Chen C."/>
            <person name="Bauer D."/>
            <person name="Andreopoulos W."/>
            <person name="Pangilinan J."/>
            <person name="LaButti K."/>
            <person name="Riley R."/>
            <person name="Lipzen A."/>
            <person name="Clum A."/>
            <person name="Drula E."/>
            <person name="Henrissat B."/>
            <person name="Kohler A."/>
            <person name="Grigoriev I.V."/>
            <person name="Martin F.M."/>
            <person name="Hacquard S."/>
        </authorList>
    </citation>
    <scope>NUCLEOTIDE SEQUENCE</scope>
    <source>
        <strain evidence="2">MPI-CAGE-AT-0016</strain>
    </source>
</reference>
<dbReference type="AlphaFoldDB" id="A0A8K0T9I5"/>
<name>A0A8K0T9I5_9PEZI</name>
<dbReference type="Proteomes" id="UP000813385">
    <property type="component" value="Unassembled WGS sequence"/>
</dbReference>
<comment type="caution">
    <text evidence="2">The sequence shown here is derived from an EMBL/GenBank/DDBJ whole genome shotgun (WGS) entry which is preliminary data.</text>
</comment>